<evidence type="ECO:0000256" key="4">
    <source>
        <dbReference type="ARBA" id="ARBA00023136"/>
    </source>
</evidence>
<evidence type="ECO:0000256" key="5">
    <source>
        <dbReference type="PROSITE-ProRule" id="PRU00205"/>
    </source>
</evidence>
<evidence type="ECO:0000256" key="3">
    <source>
        <dbReference type="ARBA" id="ARBA00022989"/>
    </source>
</evidence>
<dbReference type="EMBL" id="KZ308317">
    <property type="protein sequence ID" value="KAG8227276.1"/>
    <property type="molecule type" value="Genomic_DNA"/>
</dbReference>
<feature type="transmembrane region" description="Helical" evidence="6">
    <location>
        <begin position="37"/>
        <end position="59"/>
    </location>
</feature>
<protein>
    <recommendedName>
        <fullName evidence="7">TLC domain-containing protein</fullName>
    </recommendedName>
</protein>
<accession>A0A8K0K3T5</accession>
<dbReference type="OrthoDB" id="506011at2759"/>
<feature type="transmembrane region" description="Helical" evidence="6">
    <location>
        <begin position="71"/>
        <end position="90"/>
    </location>
</feature>
<dbReference type="Pfam" id="PF03798">
    <property type="entry name" value="TRAM_LAG1_CLN8"/>
    <property type="match status" value="1"/>
</dbReference>
<evidence type="ECO:0000256" key="2">
    <source>
        <dbReference type="ARBA" id="ARBA00022692"/>
    </source>
</evidence>
<gene>
    <name evidence="8" type="ORF">J437_LFUL012190</name>
</gene>
<feature type="domain" description="TLC" evidence="7">
    <location>
        <begin position="26"/>
        <end position="166"/>
    </location>
</feature>
<dbReference type="Proteomes" id="UP000792457">
    <property type="component" value="Unassembled WGS sequence"/>
</dbReference>
<evidence type="ECO:0000313" key="8">
    <source>
        <dbReference type="EMBL" id="KAG8227276.1"/>
    </source>
</evidence>
<dbReference type="GO" id="GO:0016020">
    <property type="term" value="C:membrane"/>
    <property type="evidence" value="ECO:0007669"/>
    <property type="project" value="UniProtKB-SubCell"/>
</dbReference>
<reference evidence="8" key="1">
    <citation type="submission" date="2013-04" db="EMBL/GenBank/DDBJ databases">
        <authorList>
            <person name="Qu J."/>
            <person name="Murali S.C."/>
            <person name="Bandaranaike D."/>
            <person name="Bellair M."/>
            <person name="Blankenburg K."/>
            <person name="Chao H."/>
            <person name="Dinh H."/>
            <person name="Doddapaneni H."/>
            <person name="Downs B."/>
            <person name="Dugan-Rocha S."/>
            <person name="Elkadiri S."/>
            <person name="Gnanaolivu R.D."/>
            <person name="Hernandez B."/>
            <person name="Javaid M."/>
            <person name="Jayaseelan J.C."/>
            <person name="Lee S."/>
            <person name="Li M."/>
            <person name="Ming W."/>
            <person name="Munidasa M."/>
            <person name="Muniz J."/>
            <person name="Nguyen L."/>
            <person name="Ongeri F."/>
            <person name="Osuji N."/>
            <person name="Pu L.-L."/>
            <person name="Puazo M."/>
            <person name="Qu C."/>
            <person name="Quiroz J."/>
            <person name="Raj R."/>
            <person name="Weissenberger G."/>
            <person name="Xin Y."/>
            <person name="Zou X."/>
            <person name="Han Y."/>
            <person name="Richards S."/>
            <person name="Worley K."/>
            <person name="Muzny D."/>
            <person name="Gibbs R."/>
        </authorList>
    </citation>
    <scope>NUCLEOTIDE SEQUENCE</scope>
    <source>
        <strain evidence="8">Sampled in the wild</strain>
    </source>
</reference>
<dbReference type="PROSITE" id="PS50922">
    <property type="entry name" value="TLC"/>
    <property type="match status" value="1"/>
</dbReference>
<proteinExistence type="predicted"/>
<name>A0A8K0K3T5_LADFU</name>
<keyword evidence="3 6" id="KW-1133">Transmembrane helix</keyword>
<comment type="subcellular location">
    <subcellularLocation>
        <location evidence="1">Membrane</location>
        <topology evidence="1">Multi-pass membrane protein</topology>
    </subcellularLocation>
</comment>
<keyword evidence="9" id="KW-1185">Reference proteome</keyword>
<feature type="transmembrane region" description="Helical" evidence="6">
    <location>
        <begin position="6"/>
        <end position="25"/>
    </location>
</feature>
<dbReference type="PANTHER" id="PTHR31898">
    <property type="entry name" value="TRANSMEMBRANE PROTEIN 136"/>
    <property type="match status" value="1"/>
</dbReference>
<dbReference type="AlphaFoldDB" id="A0A8K0K3T5"/>
<organism evidence="8 9">
    <name type="scientific">Ladona fulva</name>
    <name type="common">Scarce chaser dragonfly</name>
    <name type="synonym">Libellula fulva</name>
    <dbReference type="NCBI Taxonomy" id="123851"/>
    <lineage>
        <taxon>Eukaryota</taxon>
        <taxon>Metazoa</taxon>
        <taxon>Ecdysozoa</taxon>
        <taxon>Arthropoda</taxon>
        <taxon>Hexapoda</taxon>
        <taxon>Insecta</taxon>
        <taxon>Pterygota</taxon>
        <taxon>Palaeoptera</taxon>
        <taxon>Odonata</taxon>
        <taxon>Epiprocta</taxon>
        <taxon>Anisoptera</taxon>
        <taxon>Libelluloidea</taxon>
        <taxon>Libellulidae</taxon>
        <taxon>Ladona</taxon>
    </lineage>
</organism>
<keyword evidence="2 5" id="KW-0812">Transmembrane</keyword>
<dbReference type="InterPro" id="IPR006634">
    <property type="entry name" value="TLC-dom"/>
</dbReference>
<evidence type="ECO:0000256" key="1">
    <source>
        <dbReference type="ARBA" id="ARBA00004141"/>
    </source>
</evidence>
<comment type="caution">
    <text evidence="8">The sequence shown here is derived from an EMBL/GenBank/DDBJ whole genome shotgun (WGS) entry which is preliminary data.</text>
</comment>
<dbReference type="InterPro" id="IPR042512">
    <property type="entry name" value="TLCD5"/>
</dbReference>
<dbReference type="PANTHER" id="PTHR31898:SF1">
    <property type="entry name" value="TLC DOMAIN-CONTAINING PROTEIN 5"/>
    <property type="match status" value="1"/>
</dbReference>
<sequence length="166" mass="18443">MILWLQVVGSTASWTALYFIIKHLWRFEPEPTSRIVAAIHGLAATIFSGIALATGPWPFTDPGGPNTPQQLATLSVCLGYFIYDLGWCLCHQTEGVTMLAHHMISIIAITRVMMKGFSGAEASAGAGGLECTNPLLQLRWFIRKAGYKEHFIYKVVELTFMVMFME</sequence>
<evidence type="ECO:0000313" key="9">
    <source>
        <dbReference type="Proteomes" id="UP000792457"/>
    </source>
</evidence>
<reference evidence="8" key="2">
    <citation type="submission" date="2017-10" db="EMBL/GenBank/DDBJ databases">
        <title>Ladona fulva Genome sequencing and assembly.</title>
        <authorList>
            <person name="Murali S."/>
            <person name="Richards S."/>
            <person name="Bandaranaike D."/>
            <person name="Bellair M."/>
            <person name="Blankenburg K."/>
            <person name="Chao H."/>
            <person name="Dinh H."/>
            <person name="Doddapaneni H."/>
            <person name="Dugan-Rocha S."/>
            <person name="Elkadiri S."/>
            <person name="Gnanaolivu R."/>
            <person name="Hernandez B."/>
            <person name="Skinner E."/>
            <person name="Javaid M."/>
            <person name="Lee S."/>
            <person name="Li M."/>
            <person name="Ming W."/>
            <person name="Munidasa M."/>
            <person name="Muniz J."/>
            <person name="Nguyen L."/>
            <person name="Hughes D."/>
            <person name="Osuji N."/>
            <person name="Pu L.-L."/>
            <person name="Puazo M."/>
            <person name="Qu C."/>
            <person name="Quiroz J."/>
            <person name="Raj R."/>
            <person name="Weissenberger G."/>
            <person name="Xin Y."/>
            <person name="Zou X."/>
            <person name="Han Y."/>
            <person name="Worley K."/>
            <person name="Muzny D."/>
            <person name="Gibbs R."/>
        </authorList>
    </citation>
    <scope>NUCLEOTIDE SEQUENCE</scope>
    <source>
        <strain evidence="8">Sampled in the wild</strain>
    </source>
</reference>
<evidence type="ECO:0000259" key="7">
    <source>
        <dbReference type="PROSITE" id="PS50922"/>
    </source>
</evidence>
<keyword evidence="4 5" id="KW-0472">Membrane</keyword>
<evidence type="ECO:0000256" key="6">
    <source>
        <dbReference type="SAM" id="Phobius"/>
    </source>
</evidence>